<reference evidence="1 2" key="1">
    <citation type="submission" date="2015-03" db="EMBL/GenBank/DDBJ databases">
        <title>Genome assembly of Sandaracinus amylolyticus DSM 53668.</title>
        <authorList>
            <person name="Sharma G."/>
            <person name="Subramanian S."/>
        </authorList>
    </citation>
    <scope>NUCLEOTIDE SEQUENCE [LARGE SCALE GENOMIC DNA]</scope>
    <source>
        <strain evidence="1 2">DSM 53668</strain>
    </source>
</reference>
<keyword evidence="2" id="KW-1185">Reference proteome</keyword>
<sequence>MSIDVDAAYRLAGDRHASDVTIATATSEVARSVGRPRYETA</sequence>
<dbReference type="STRING" id="927083.DB32_000730"/>
<gene>
    <name evidence="1" type="ORF">DB32_000730</name>
</gene>
<dbReference type="AlphaFoldDB" id="A0A0F6VZH1"/>
<dbReference type="EMBL" id="CP011125">
    <property type="protein sequence ID" value="AKF03581.1"/>
    <property type="molecule type" value="Genomic_DNA"/>
</dbReference>
<proteinExistence type="predicted"/>
<organism evidence="1 2">
    <name type="scientific">Sandaracinus amylolyticus</name>
    <dbReference type="NCBI Taxonomy" id="927083"/>
    <lineage>
        <taxon>Bacteria</taxon>
        <taxon>Pseudomonadati</taxon>
        <taxon>Myxococcota</taxon>
        <taxon>Polyangia</taxon>
        <taxon>Polyangiales</taxon>
        <taxon>Sandaracinaceae</taxon>
        <taxon>Sandaracinus</taxon>
    </lineage>
</organism>
<evidence type="ECO:0000313" key="1">
    <source>
        <dbReference type="EMBL" id="AKF03581.1"/>
    </source>
</evidence>
<evidence type="ECO:0000313" key="2">
    <source>
        <dbReference type="Proteomes" id="UP000034883"/>
    </source>
</evidence>
<accession>A0A0F6VZH1</accession>
<protein>
    <submittedName>
        <fullName evidence="1">Uncharacterized protein</fullName>
    </submittedName>
</protein>
<name>A0A0F6VZH1_9BACT</name>
<dbReference type="KEGG" id="samy:DB32_000730"/>
<dbReference type="Proteomes" id="UP000034883">
    <property type="component" value="Chromosome"/>
</dbReference>